<feature type="region of interest" description="Disordered" evidence="1">
    <location>
        <begin position="235"/>
        <end position="258"/>
    </location>
</feature>
<dbReference type="EMBL" id="JAULSW010000001">
    <property type="protein sequence ID" value="KAK3392782.1"/>
    <property type="molecule type" value="Genomic_DNA"/>
</dbReference>
<reference evidence="2" key="1">
    <citation type="journal article" date="2023" name="Mol. Phylogenet. Evol.">
        <title>Genome-scale phylogeny and comparative genomics of the fungal order Sordariales.</title>
        <authorList>
            <person name="Hensen N."/>
            <person name="Bonometti L."/>
            <person name="Westerberg I."/>
            <person name="Brannstrom I.O."/>
            <person name="Guillou S."/>
            <person name="Cros-Aarteil S."/>
            <person name="Calhoun S."/>
            <person name="Haridas S."/>
            <person name="Kuo A."/>
            <person name="Mondo S."/>
            <person name="Pangilinan J."/>
            <person name="Riley R."/>
            <person name="LaButti K."/>
            <person name="Andreopoulos B."/>
            <person name="Lipzen A."/>
            <person name="Chen C."/>
            <person name="Yan M."/>
            <person name="Daum C."/>
            <person name="Ng V."/>
            <person name="Clum A."/>
            <person name="Steindorff A."/>
            <person name="Ohm R.A."/>
            <person name="Martin F."/>
            <person name="Silar P."/>
            <person name="Natvig D.O."/>
            <person name="Lalanne C."/>
            <person name="Gautier V."/>
            <person name="Ament-Velasquez S.L."/>
            <person name="Kruys A."/>
            <person name="Hutchinson M.I."/>
            <person name="Powell A.J."/>
            <person name="Barry K."/>
            <person name="Miller A.N."/>
            <person name="Grigoriev I.V."/>
            <person name="Debuchy R."/>
            <person name="Gladieux P."/>
            <person name="Hiltunen Thoren M."/>
            <person name="Johannesson H."/>
        </authorList>
    </citation>
    <scope>NUCLEOTIDE SEQUENCE</scope>
    <source>
        <strain evidence="2">CBS 232.78</strain>
    </source>
</reference>
<gene>
    <name evidence="2" type="ORF">B0H63DRAFT_1651</name>
</gene>
<feature type="compositionally biased region" description="Polar residues" evidence="1">
    <location>
        <begin position="355"/>
        <end position="366"/>
    </location>
</feature>
<dbReference type="AlphaFoldDB" id="A0AAE0U6K4"/>
<proteinExistence type="predicted"/>
<protein>
    <submittedName>
        <fullName evidence="2">Uncharacterized protein</fullName>
    </submittedName>
</protein>
<accession>A0AAE0U6K4</accession>
<feature type="region of interest" description="Disordered" evidence="1">
    <location>
        <begin position="351"/>
        <end position="403"/>
    </location>
</feature>
<sequence length="403" mass="45920">MDDLADPCWSWPHWKFGLKRDDLFTKLHDQYNTIPSSIQDPEAFHHDVFEVSQIATSTDEFHSLLGERKQLRLRELNESLESAAFEIIANPSLIGTEQWQHAVQLFRTKSLDSLVRYFASYLPEDHSWHKLADSASASDAGSSVDSLAHSHDSFFGDDHYDGPIITDEPLDLDVSTFKGHLPPSPRSMTMCSDSATADCNQVRHQDYVLNTLTPPRTLSYTESERDCFQDSQLDFHDEEESQPSRCESPVTPASDDTDGPAFVNLYKENMTKSLTIVNEPLQEMARPFPVLNVVDSDTPTPKAERQSTSFFDSKSSLPHRRHRSLSPSRPHPLYEHEVELIACHRDPRKLALPAHSTTTGRRNCSPMQRRRRCQGDHATRIRKPVSDALRSRPRGRRQDESRS</sequence>
<organism evidence="2 3">
    <name type="scientific">Podospora didyma</name>
    <dbReference type="NCBI Taxonomy" id="330526"/>
    <lineage>
        <taxon>Eukaryota</taxon>
        <taxon>Fungi</taxon>
        <taxon>Dikarya</taxon>
        <taxon>Ascomycota</taxon>
        <taxon>Pezizomycotina</taxon>
        <taxon>Sordariomycetes</taxon>
        <taxon>Sordariomycetidae</taxon>
        <taxon>Sordariales</taxon>
        <taxon>Podosporaceae</taxon>
        <taxon>Podospora</taxon>
    </lineage>
</organism>
<feature type="region of interest" description="Disordered" evidence="1">
    <location>
        <begin position="295"/>
        <end position="331"/>
    </location>
</feature>
<evidence type="ECO:0000256" key="1">
    <source>
        <dbReference type="SAM" id="MobiDB-lite"/>
    </source>
</evidence>
<reference evidence="2" key="2">
    <citation type="submission" date="2023-06" db="EMBL/GenBank/DDBJ databases">
        <authorList>
            <consortium name="Lawrence Berkeley National Laboratory"/>
            <person name="Haridas S."/>
            <person name="Hensen N."/>
            <person name="Bonometti L."/>
            <person name="Westerberg I."/>
            <person name="Brannstrom I.O."/>
            <person name="Guillou S."/>
            <person name="Cros-Aarteil S."/>
            <person name="Calhoun S."/>
            <person name="Kuo A."/>
            <person name="Mondo S."/>
            <person name="Pangilinan J."/>
            <person name="Riley R."/>
            <person name="LaButti K."/>
            <person name="Andreopoulos B."/>
            <person name="Lipzen A."/>
            <person name="Chen C."/>
            <person name="Yanf M."/>
            <person name="Daum C."/>
            <person name="Ng V."/>
            <person name="Clum A."/>
            <person name="Steindorff A."/>
            <person name="Ohm R."/>
            <person name="Martin F."/>
            <person name="Silar P."/>
            <person name="Natvig D."/>
            <person name="Lalanne C."/>
            <person name="Gautier V."/>
            <person name="Ament-velasquez S.L."/>
            <person name="Kruys A."/>
            <person name="Hutchinson M.I."/>
            <person name="Powell A.J."/>
            <person name="Barry K."/>
            <person name="Miller A.N."/>
            <person name="Grigoriev I.V."/>
            <person name="Debuchy R."/>
            <person name="Gladieux P."/>
            <person name="Thoren M.H."/>
            <person name="Johannesson H."/>
        </authorList>
    </citation>
    <scope>NUCLEOTIDE SEQUENCE</scope>
    <source>
        <strain evidence="2">CBS 232.78</strain>
    </source>
</reference>
<name>A0AAE0U6K4_9PEZI</name>
<dbReference type="Proteomes" id="UP001285441">
    <property type="component" value="Unassembled WGS sequence"/>
</dbReference>
<keyword evidence="3" id="KW-1185">Reference proteome</keyword>
<evidence type="ECO:0000313" key="3">
    <source>
        <dbReference type="Proteomes" id="UP001285441"/>
    </source>
</evidence>
<comment type="caution">
    <text evidence="2">The sequence shown here is derived from an EMBL/GenBank/DDBJ whole genome shotgun (WGS) entry which is preliminary data.</text>
</comment>
<evidence type="ECO:0000313" key="2">
    <source>
        <dbReference type="EMBL" id="KAK3392782.1"/>
    </source>
</evidence>